<proteinExistence type="predicted"/>
<dbReference type="InterPro" id="IPR017850">
    <property type="entry name" value="Alkaline_phosphatase_core_sf"/>
</dbReference>
<dbReference type="Gene3D" id="3.40.720.10">
    <property type="entry name" value="Alkaline Phosphatase, subunit A"/>
    <property type="match status" value="1"/>
</dbReference>
<reference evidence="1 2" key="1">
    <citation type="journal article" date="2020" name="Syst. Appl. Microbiol.">
        <title>Alienimonas chondri sp. nov., a novel planctomycete isolated from the biofilm of the red alga Chondrus crispus.</title>
        <authorList>
            <person name="Vitorino I."/>
            <person name="Albuquerque L."/>
            <person name="Wiegand S."/>
            <person name="Kallscheuer N."/>
            <person name="da Costa M.S."/>
            <person name="Lobo-da-Cunha A."/>
            <person name="Jogler C."/>
            <person name="Lage O.M."/>
        </authorList>
    </citation>
    <scope>NUCLEOTIDE SEQUENCE [LARGE SCALE GENOMIC DNA]</scope>
    <source>
        <strain evidence="1 2">LzC2</strain>
    </source>
</reference>
<evidence type="ECO:0008006" key="3">
    <source>
        <dbReference type="Google" id="ProtNLM"/>
    </source>
</evidence>
<organism evidence="1 2">
    <name type="scientific">Alienimonas chondri</name>
    <dbReference type="NCBI Taxonomy" id="2681879"/>
    <lineage>
        <taxon>Bacteria</taxon>
        <taxon>Pseudomonadati</taxon>
        <taxon>Planctomycetota</taxon>
        <taxon>Planctomycetia</taxon>
        <taxon>Planctomycetales</taxon>
        <taxon>Planctomycetaceae</taxon>
        <taxon>Alienimonas</taxon>
    </lineage>
</organism>
<evidence type="ECO:0000313" key="2">
    <source>
        <dbReference type="Proteomes" id="UP000609651"/>
    </source>
</evidence>
<dbReference type="SUPFAM" id="SSF53649">
    <property type="entry name" value="Alkaline phosphatase-like"/>
    <property type="match status" value="1"/>
</dbReference>
<dbReference type="InterPro" id="IPR002591">
    <property type="entry name" value="Phosphodiest/P_Trfase"/>
</dbReference>
<accession>A0ABX1VI00</accession>
<name>A0ABX1VI00_9PLAN</name>
<dbReference type="RefSeq" id="WP_171188876.1">
    <property type="nucleotide sequence ID" value="NZ_WTPX01000124.1"/>
</dbReference>
<evidence type="ECO:0000313" key="1">
    <source>
        <dbReference type="EMBL" id="NNJ27140.1"/>
    </source>
</evidence>
<dbReference type="PANTHER" id="PTHR10151:SF120">
    <property type="entry name" value="BIS(5'-ADENOSYL)-TRIPHOSPHATASE"/>
    <property type="match status" value="1"/>
</dbReference>
<dbReference type="PANTHER" id="PTHR10151">
    <property type="entry name" value="ECTONUCLEOTIDE PYROPHOSPHATASE/PHOSPHODIESTERASE"/>
    <property type="match status" value="1"/>
</dbReference>
<dbReference type="EMBL" id="WTPX01000124">
    <property type="protein sequence ID" value="NNJ27140.1"/>
    <property type="molecule type" value="Genomic_DNA"/>
</dbReference>
<sequence>MSDSADPRPPKPVVQVIVDALASRVVRPAIDAGKLPNVAAVIERGGVRWDCTSIFPSITPAATCALTTGQYPDRTHIAGAYWFDPETNEVAYFGDDIWTILAESPGRYIHDFQIGLNFHRLKADTVFEMLEEVGHSTAALNSMWFRGPHPHALHTPVEFELAPGVSMATELLGPTVMTLADFCRSGGVEGGEPLEAPGGPTRRYGFHDEATSQFLLDLYGRNRPPAYTLAYFPNNDFESHEHGPQNALPVLEQLDKTLGGLFALYGGVDSFLEKFAFLMTGDHSQADCDDDPNAREIDLTEVLSDFSVVHGGEDWERGEQLLVCPNMRAAQIYLSEDGPSLEQVRDAVLTCERIDQAIWRTPIHRTGGPNPGNEPTMFYVATANRGTLRFSPASGPEAVELPGGATAVDRYGNLWRYEGDLKALDGRIESGGGADGVDLITFPDYPNAFERITTSFFPESGALWATAFPGSEFRLPRTTTHFGGSHGSLHQLDSASPLIFGGLPDDVAMPDHPRTVDVVPLAMRCLNATPPWEPGEGRVVE</sequence>
<protein>
    <recommendedName>
        <fullName evidence="3">Type I phosphodiesterase / nucleotide pyrophosphatase</fullName>
    </recommendedName>
</protein>
<keyword evidence="2" id="KW-1185">Reference proteome</keyword>
<comment type="caution">
    <text evidence="1">The sequence shown here is derived from an EMBL/GenBank/DDBJ whole genome shotgun (WGS) entry which is preliminary data.</text>
</comment>
<dbReference type="Pfam" id="PF01663">
    <property type="entry name" value="Phosphodiest"/>
    <property type="match status" value="1"/>
</dbReference>
<gene>
    <name evidence="1" type="ORF">LzC2_32400</name>
</gene>
<dbReference type="Proteomes" id="UP000609651">
    <property type="component" value="Unassembled WGS sequence"/>
</dbReference>